<keyword evidence="1" id="KW-0472">Membrane</keyword>
<name>A0A6A6T772_9PLEO</name>
<feature type="transmembrane region" description="Helical" evidence="1">
    <location>
        <begin position="45"/>
        <end position="67"/>
    </location>
</feature>
<organism evidence="2 3">
    <name type="scientific">Lophiostoma macrostomum CBS 122681</name>
    <dbReference type="NCBI Taxonomy" id="1314788"/>
    <lineage>
        <taxon>Eukaryota</taxon>
        <taxon>Fungi</taxon>
        <taxon>Dikarya</taxon>
        <taxon>Ascomycota</taxon>
        <taxon>Pezizomycotina</taxon>
        <taxon>Dothideomycetes</taxon>
        <taxon>Pleosporomycetidae</taxon>
        <taxon>Pleosporales</taxon>
        <taxon>Lophiostomataceae</taxon>
        <taxon>Lophiostoma</taxon>
    </lineage>
</organism>
<sequence>MARGFGQRFRISGFGRDMVAGMVLSMFPIPSSLSSYLVWDLKGVFLLGAGAPGVPVGFLWGLWVQGFPHCDGWHRRRDGLRPRPRPL</sequence>
<reference evidence="2" key="1">
    <citation type="journal article" date="2020" name="Stud. Mycol.">
        <title>101 Dothideomycetes genomes: a test case for predicting lifestyles and emergence of pathogens.</title>
        <authorList>
            <person name="Haridas S."/>
            <person name="Albert R."/>
            <person name="Binder M."/>
            <person name="Bloem J."/>
            <person name="Labutti K."/>
            <person name="Salamov A."/>
            <person name="Andreopoulos B."/>
            <person name="Baker S."/>
            <person name="Barry K."/>
            <person name="Bills G."/>
            <person name="Bluhm B."/>
            <person name="Cannon C."/>
            <person name="Castanera R."/>
            <person name="Culley D."/>
            <person name="Daum C."/>
            <person name="Ezra D."/>
            <person name="Gonzalez J."/>
            <person name="Henrissat B."/>
            <person name="Kuo A."/>
            <person name="Liang C."/>
            <person name="Lipzen A."/>
            <person name="Lutzoni F."/>
            <person name="Magnuson J."/>
            <person name="Mondo S."/>
            <person name="Nolan M."/>
            <person name="Ohm R."/>
            <person name="Pangilinan J."/>
            <person name="Park H.-J."/>
            <person name="Ramirez L."/>
            <person name="Alfaro M."/>
            <person name="Sun H."/>
            <person name="Tritt A."/>
            <person name="Yoshinaga Y."/>
            <person name="Zwiers L.-H."/>
            <person name="Turgeon B."/>
            <person name="Goodwin S."/>
            <person name="Spatafora J."/>
            <person name="Crous P."/>
            <person name="Grigoriev I."/>
        </authorList>
    </citation>
    <scope>NUCLEOTIDE SEQUENCE</scope>
    <source>
        <strain evidence="2">CBS 122681</strain>
    </source>
</reference>
<accession>A0A6A6T772</accession>
<proteinExistence type="predicted"/>
<keyword evidence="1" id="KW-0812">Transmembrane</keyword>
<dbReference type="Proteomes" id="UP000799324">
    <property type="component" value="Unassembled WGS sequence"/>
</dbReference>
<evidence type="ECO:0000313" key="2">
    <source>
        <dbReference type="EMBL" id="KAF2654678.1"/>
    </source>
</evidence>
<dbReference type="EMBL" id="MU004360">
    <property type="protein sequence ID" value="KAF2654678.1"/>
    <property type="molecule type" value="Genomic_DNA"/>
</dbReference>
<dbReference type="AlphaFoldDB" id="A0A6A6T772"/>
<keyword evidence="1" id="KW-1133">Transmembrane helix</keyword>
<protein>
    <submittedName>
        <fullName evidence="2">Uncharacterized protein</fullName>
    </submittedName>
</protein>
<evidence type="ECO:0000256" key="1">
    <source>
        <dbReference type="SAM" id="Phobius"/>
    </source>
</evidence>
<gene>
    <name evidence="2" type="ORF">K491DRAFT_462296</name>
</gene>
<evidence type="ECO:0000313" key="3">
    <source>
        <dbReference type="Proteomes" id="UP000799324"/>
    </source>
</evidence>
<keyword evidence="3" id="KW-1185">Reference proteome</keyword>